<evidence type="ECO:0000313" key="2">
    <source>
        <dbReference type="Proteomes" id="UP000017836"/>
    </source>
</evidence>
<keyword evidence="2" id="KW-1185">Reference proteome</keyword>
<dbReference type="Proteomes" id="UP000017836">
    <property type="component" value="Unassembled WGS sequence"/>
</dbReference>
<gene>
    <name evidence="1" type="ORF">AMTR_s00029p00232250</name>
</gene>
<accession>W1PR87</accession>
<name>W1PR87_AMBTC</name>
<dbReference type="AlphaFoldDB" id="W1PR87"/>
<dbReference type="HOGENOM" id="CLU_2064627_0_0_1"/>
<sequence>MVYVYLYSNFKCLNFKGSLLFLSHKEGGEGSRGAERRLEPPVCTINNEGMRGAERRLEPPVCTINNEGMRGAGRGGAARLELTGYRAPPVKGKRESGLWHLGWAGGPRTTRLIRRQVGG</sequence>
<reference evidence="2" key="1">
    <citation type="journal article" date="2013" name="Science">
        <title>The Amborella genome and the evolution of flowering plants.</title>
        <authorList>
            <consortium name="Amborella Genome Project"/>
        </authorList>
    </citation>
    <scope>NUCLEOTIDE SEQUENCE [LARGE SCALE GENOMIC DNA]</scope>
</reference>
<dbReference type="Gramene" id="ERN09740">
    <property type="protein sequence ID" value="ERN09740"/>
    <property type="gene ID" value="AMTR_s00029p00232250"/>
</dbReference>
<dbReference type="EMBL" id="KI392980">
    <property type="protein sequence ID" value="ERN09740.1"/>
    <property type="molecule type" value="Genomic_DNA"/>
</dbReference>
<proteinExistence type="predicted"/>
<protein>
    <submittedName>
        <fullName evidence="1">Uncharacterized protein</fullName>
    </submittedName>
</protein>
<organism evidence="1 2">
    <name type="scientific">Amborella trichopoda</name>
    <dbReference type="NCBI Taxonomy" id="13333"/>
    <lineage>
        <taxon>Eukaryota</taxon>
        <taxon>Viridiplantae</taxon>
        <taxon>Streptophyta</taxon>
        <taxon>Embryophyta</taxon>
        <taxon>Tracheophyta</taxon>
        <taxon>Spermatophyta</taxon>
        <taxon>Magnoliopsida</taxon>
        <taxon>Amborellales</taxon>
        <taxon>Amborellaceae</taxon>
        <taxon>Amborella</taxon>
    </lineage>
</organism>
<evidence type="ECO:0000313" key="1">
    <source>
        <dbReference type="EMBL" id="ERN09740.1"/>
    </source>
</evidence>